<dbReference type="OrthoDB" id="21151at2759"/>
<proteinExistence type="inferred from homology"/>
<keyword evidence="9" id="KW-1133">Transmembrane helix</keyword>
<comment type="subcellular location">
    <subcellularLocation>
        <location evidence="2">Cell junction</location>
        <location evidence="2">Adherens junction</location>
    </subcellularLocation>
    <subcellularLocation>
        <location evidence="3">Cell membrane</location>
        <topology evidence="3">Multi-pass membrane protein</topology>
    </subcellularLocation>
    <subcellularLocation>
        <location evidence="1">Nucleus</location>
    </subcellularLocation>
</comment>
<evidence type="ECO:0000256" key="2">
    <source>
        <dbReference type="ARBA" id="ARBA00004536"/>
    </source>
</evidence>
<dbReference type="STRING" id="1432307.W9CC23"/>
<evidence type="ECO:0000256" key="3">
    <source>
        <dbReference type="ARBA" id="ARBA00004651"/>
    </source>
</evidence>
<feature type="region of interest" description="Disordered" evidence="13">
    <location>
        <begin position="17"/>
        <end position="51"/>
    </location>
</feature>
<evidence type="ECO:0000256" key="11">
    <source>
        <dbReference type="ARBA" id="ARBA00023136"/>
    </source>
</evidence>
<keyword evidence="11" id="KW-0472">Membrane</keyword>
<protein>
    <recommendedName>
        <fullName evidence="5">Vezatin</fullName>
    </recommendedName>
</protein>
<keyword evidence="10" id="KW-0175">Coiled coil</keyword>
<keyword evidence="6" id="KW-1003">Cell membrane</keyword>
<dbReference type="HOGENOM" id="CLU_005766_2_0_1"/>
<dbReference type="GO" id="GO:0017022">
    <property type="term" value="F:myosin binding"/>
    <property type="evidence" value="ECO:0007669"/>
    <property type="project" value="InterPro"/>
</dbReference>
<evidence type="ECO:0000259" key="14">
    <source>
        <dbReference type="Pfam" id="PF12632"/>
    </source>
</evidence>
<dbReference type="PANTHER" id="PTHR15989">
    <property type="entry name" value="VEZATIN"/>
    <property type="match status" value="1"/>
</dbReference>
<evidence type="ECO:0000256" key="13">
    <source>
        <dbReference type="SAM" id="MobiDB-lite"/>
    </source>
</evidence>
<evidence type="ECO:0000256" key="1">
    <source>
        <dbReference type="ARBA" id="ARBA00004123"/>
    </source>
</evidence>
<evidence type="ECO:0000256" key="10">
    <source>
        <dbReference type="ARBA" id="ARBA00023054"/>
    </source>
</evidence>
<dbReference type="EMBL" id="AYSA01000327">
    <property type="protein sequence ID" value="ESZ93358.1"/>
    <property type="molecule type" value="Genomic_DNA"/>
</dbReference>
<evidence type="ECO:0000256" key="6">
    <source>
        <dbReference type="ARBA" id="ARBA00022475"/>
    </source>
</evidence>
<dbReference type="GO" id="GO:0005886">
    <property type="term" value="C:plasma membrane"/>
    <property type="evidence" value="ECO:0007669"/>
    <property type="project" value="UniProtKB-SubCell"/>
</dbReference>
<name>W9CC23_SCLBF</name>
<evidence type="ECO:0000313" key="15">
    <source>
        <dbReference type="EMBL" id="ESZ93358.1"/>
    </source>
</evidence>
<dbReference type="Proteomes" id="UP000019487">
    <property type="component" value="Unassembled WGS sequence"/>
</dbReference>
<dbReference type="GO" id="GO:0005634">
    <property type="term" value="C:nucleus"/>
    <property type="evidence" value="ECO:0007669"/>
    <property type="project" value="UniProtKB-SubCell"/>
</dbReference>
<keyword evidence="8" id="KW-0965">Cell junction</keyword>
<evidence type="ECO:0000256" key="12">
    <source>
        <dbReference type="ARBA" id="ARBA00023242"/>
    </source>
</evidence>
<organism evidence="15 16">
    <name type="scientific">Sclerotinia borealis (strain F-4128)</name>
    <dbReference type="NCBI Taxonomy" id="1432307"/>
    <lineage>
        <taxon>Eukaryota</taxon>
        <taxon>Fungi</taxon>
        <taxon>Dikarya</taxon>
        <taxon>Ascomycota</taxon>
        <taxon>Pezizomycotina</taxon>
        <taxon>Leotiomycetes</taxon>
        <taxon>Helotiales</taxon>
        <taxon>Sclerotiniaceae</taxon>
        <taxon>Sclerotinia</taxon>
    </lineage>
</organism>
<evidence type="ECO:0000256" key="5">
    <source>
        <dbReference type="ARBA" id="ARBA00018125"/>
    </source>
</evidence>
<comment type="caution">
    <text evidence="15">The sequence shown here is derived from an EMBL/GenBank/DDBJ whole genome shotgun (WGS) entry which is preliminary data.</text>
</comment>
<keyword evidence="16" id="KW-1185">Reference proteome</keyword>
<gene>
    <name evidence="15" type="ORF">SBOR_6255</name>
</gene>
<dbReference type="InterPro" id="IPR026858">
    <property type="entry name" value="Vezatin"/>
</dbReference>
<feature type="domain" description="Myosin-binding" evidence="14">
    <location>
        <begin position="178"/>
        <end position="412"/>
    </location>
</feature>
<evidence type="ECO:0000256" key="4">
    <source>
        <dbReference type="ARBA" id="ARBA00007245"/>
    </source>
</evidence>
<evidence type="ECO:0000256" key="7">
    <source>
        <dbReference type="ARBA" id="ARBA00022692"/>
    </source>
</evidence>
<keyword evidence="12" id="KW-0539">Nucleus</keyword>
<dbReference type="PANTHER" id="PTHR15989:SF5">
    <property type="entry name" value="VEZATIN"/>
    <property type="match status" value="1"/>
</dbReference>
<evidence type="ECO:0000256" key="8">
    <source>
        <dbReference type="ARBA" id="ARBA00022949"/>
    </source>
</evidence>
<evidence type="ECO:0000313" key="16">
    <source>
        <dbReference type="Proteomes" id="UP000019487"/>
    </source>
</evidence>
<reference evidence="15 16" key="1">
    <citation type="journal article" date="2014" name="Genome Announc.">
        <title>Draft genome sequence of Sclerotinia borealis, a psychrophilic plant pathogenic fungus.</title>
        <authorList>
            <person name="Mardanov A.V."/>
            <person name="Beletsky A.V."/>
            <person name="Kadnikov V.V."/>
            <person name="Ignatov A.N."/>
            <person name="Ravin N.V."/>
        </authorList>
    </citation>
    <scope>NUCLEOTIDE SEQUENCE [LARGE SCALE GENOMIC DNA]</scope>
    <source>
        <strain evidence="16">F-4157</strain>
    </source>
</reference>
<accession>W9CC23</accession>
<dbReference type="InterPro" id="IPR026859">
    <property type="entry name" value="Myosin-bd"/>
</dbReference>
<evidence type="ECO:0000256" key="9">
    <source>
        <dbReference type="ARBA" id="ARBA00022989"/>
    </source>
</evidence>
<comment type="similarity">
    <text evidence="4">Belongs to the vezatin family.</text>
</comment>
<keyword evidence="7" id="KW-0812">Transmembrane</keyword>
<dbReference type="GO" id="GO:0098609">
    <property type="term" value="P:cell-cell adhesion"/>
    <property type="evidence" value="ECO:0007669"/>
    <property type="project" value="InterPro"/>
</dbReference>
<dbReference type="AlphaFoldDB" id="W9CC23"/>
<dbReference type="Pfam" id="PF12632">
    <property type="entry name" value="Vezatin"/>
    <property type="match status" value="1"/>
</dbReference>
<sequence>METIIQEDSPLAAYLEGEGGEDTQWASSHEGDADSDLSSPSFAPRGKPTVPLKFRHKLPPPLQLTPSRNTTVAAIHYTCSKAVNSRLGRADNAKFLERFRYVIVASQLLNTHSFLGQTGYGQSRDATGPTLDAPQLGPFTLSGAAATATLAFSFTWLIHWTRGNGTLIHGKIRVVILSTAIIYLRQQSIVEASQFVHKAQKFDAVAAGALTLVQEVELVSRGSTPLPPVSRLEDRSQTRRCTRLRKILRISFANIIPRYIQACNILKPLAEEMDLDKYYDVYDISGLDYSEAMLGYTEGEFEDEDSVRVLKIFAARFHTIRKIFLCCLLAFDAHGGKPDFHRWGLAVDELHTLCSVTSDAEDKVRRILGEEESFPVPTTPKLPLTPGRERARAQLRKLNTLSSGIRGLQAKLHVLREESDKSLNDTEDVSELGSNLMMQYDSIGIDLKALMQEWEDGKAALAVNIDRNEKRVSSMCGMVSPASSLGGLTAVEEGTAADALRALNGEGRSRSSLEMSGSEVEEIFEAVAIPRQRSKLTREERIVKMKDDRVKRESTRDRTDANTKMLRELESVINLRPRPRTTPAGRITSI</sequence>